<dbReference type="Pfam" id="PF25997">
    <property type="entry name" value="BSH_YhbJ"/>
    <property type="match status" value="1"/>
</dbReference>
<evidence type="ECO:0000259" key="7">
    <source>
        <dbReference type="Pfam" id="PF25954"/>
    </source>
</evidence>
<evidence type="ECO:0000256" key="3">
    <source>
        <dbReference type="ARBA" id="ARBA00022692"/>
    </source>
</evidence>
<dbReference type="Gene3D" id="2.40.50.100">
    <property type="match status" value="1"/>
</dbReference>
<dbReference type="InterPro" id="IPR050739">
    <property type="entry name" value="MFP"/>
</dbReference>
<name>A0ABT9C9K3_9BACL</name>
<accession>A0ABT9C9K3</accession>
<protein>
    <submittedName>
        <fullName evidence="9">HlyD family efflux transporter periplasmic adaptor subunit</fullName>
    </submittedName>
</protein>
<comment type="subcellular location">
    <subcellularLocation>
        <location evidence="1">Membrane</location>
        <topology evidence="1">Single-pass membrane protein</topology>
    </subcellularLocation>
</comment>
<dbReference type="Proteomes" id="UP001240171">
    <property type="component" value="Unassembled WGS sequence"/>
</dbReference>
<evidence type="ECO:0000256" key="4">
    <source>
        <dbReference type="ARBA" id="ARBA00022989"/>
    </source>
</evidence>
<reference evidence="9 10" key="1">
    <citation type="submission" date="2023-07" db="EMBL/GenBank/DDBJ databases">
        <title>Paenibacillus sp. JX-17 nov. isolated from soil.</title>
        <authorList>
            <person name="Wan Y."/>
            <person name="Liu B."/>
        </authorList>
    </citation>
    <scope>NUCLEOTIDE SEQUENCE [LARGE SCALE GENOMIC DNA]</scope>
    <source>
        <strain evidence="9 10">JX-17</strain>
    </source>
</reference>
<feature type="domain" description="CusB-like beta-barrel" evidence="7">
    <location>
        <begin position="121"/>
        <end position="209"/>
    </location>
</feature>
<organism evidence="9 10">
    <name type="scientific">Paenibacillus lacisoli</name>
    <dbReference type="NCBI Taxonomy" id="3064525"/>
    <lineage>
        <taxon>Bacteria</taxon>
        <taxon>Bacillati</taxon>
        <taxon>Bacillota</taxon>
        <taxon>Bacilli</taxon>
        <taxon>Bacillales</taxon>
        <taxon>Paenibacillaceae</taxon>
        <taxon>Paenibacillus</taxon>
    </lineage>
</organism>
<keyword evidence="4 6" id="KW-1133">Transmembrane helix</keyword>
<dbReference type="PANTHER" id="PTHR30386">
    <property type="entry name" value="MEMBRANE FUSION SUBUNIT OF EMRAB-TOLC MULTIDRUG EFFLUX PUMP"/>
    <property type="match status" value="1"/>
</dbReference>
<evidence type="ECO:0000256" key="5">
    <source>
        <dbReference type="ARBA" id="ARBA00023136"/>
    </source>
</evidence>
<keyword evidence="10" id="KW-1185">Reference proteome</keyword>
<evidence type="ECO:0000313" key="9">
    <source>
        <dbReference type="EMBL" id="MDO7905943.1"/>
    </source>
</evidence>
<dbReference type="InterPro" id="IPR011053">
    <property type="entry name" value="Single_hybrid_motif"/>
</dbReference>
<dbReference type="EMBL" id="JAUQTB010000002">
    <property type="protein sequence ID" value="MDO7905943.1"/>
    <property type="molecule type" value="Genomic_DNA"/>
</dbReference>
<dbReference type="SUPFAM" id="SSF51230">
    <property type="entry name" value="Single hybrid motif"/>
    <property type="match status" value="1"/>
</dbReference>
<comment type="caution">
    <text evidence="9">The sequence shown here is derived from an EMBL/GenBank/DDBJ whole genome shotgun (WGS) entry which is preliminary data.</text>
</comment>
<evidence type="ECO:0000259" key="8">
    <source>
        <dbReference type="Pfam" id="PF25997"/>
    </source>
</evidence>
<evidence type="ECO:0000313" key="10">
    <source>
        <dbReference type="Proteomes" id="UP001240171"/>
    </source>
</evidence>
<dbReference type="InterPro" id="IPR058792">
    <property type="entry name" value="Beta-barrel_RND_2"/>
</dbReference>
<dbReference type="Pfam" id="PF25954">
    <property type="entry name" value="Beta-barrel_RND_2"/>
    <property type="match status" value="1"/>
</dbReference>
<keyword evidence="5 6" id="KW-0472">Membrane</keyword>
<dbReference type="Gene3D" id="2.40.30.170">
    <property type="match status" value="1"/>
</dbReference>
<comment type="similarity">
    <text evidence="2">Belongs to the membrane fusion protein (MFP) (TC 8.A.1) family.</text>
</comment>
<keyword evidence="3 6" id="KW-0812">Transmembrane</keyword>
<dbReference type="RefSeq" id="WP_305023132.1">
    <property type="nucleotide sequence ID" value="NZ_JAUQTB010000002.1"/>
</dbReference>
<sequence>MKGRLILTNLIGILVILALIAGGAYYYYQNVTYIKTDDARVAADIVPIYATQGGTLNSWTVKEGQILSKSAVMGKINNGTTAFNVAAPTQGTLIKNQAKEGQMVQPGTALGQIADMKDLYIIANVDEDQIKDIEVGSNVDVTVDGDPNTTIQGNVEEIGYATNSVFSLMPASNTSGSYTKVTQKVQVKIGISNYSKNVLPGMNASIVITKK</sequence>
<evidence type="ECO:0000256" key="2">
    <source>
        <dbReference type="ARBA" id="ARBA00009477"/>
    </source>
</evidence>
<gene>
    <name evidence="9" type="ORF">Q5741_05860</name>
</gene>
<proteinExistence type="inferred from homology"/>
<dbReference type="PANTHER" id="PTHR30386:SF26">
    <property type="entry name" value="TRANSPORT PROTEIN COMB"/>
    <property type="match status" value="1"/>
</dbReference>
<evidence type="ECO:0000256" key="6">
    <source>
        <dbReference type="SAM" id="Phobius"/>
    </source>
</evidence>
<evidence type="ECO:0000256" key="1">
    <source>
        <dbReference type="ARBA" id="ARBA00004167"/>
    </source>
</evidence>
<feature type="transmembrane region" description="Helical" evidence="6">
    <location>
        <begin position="7"/>
        <end position="28"/>
    </location>
</feature>
<feature type="domain" description="YhbJ barrel-sandwich hybrid" evidence="8">
    <location>
        <begin position="44"/>
        <end position="115"/>
    </location>
</feature>
<dbReference type="InterPro" id="IPR058635">
    <property type="entry name" value="BSH_YhbJ"/>
</dbReference>